<protein>
    <submittedName>
        <fullName evidence="1">Uncharacterized protein</fullName>
    </submittedName>
</protein>
<name>A0A6J7WIZ2_9CAUD</name>
<dbReference type="EMBL" id="LR798249">
    <property type="protein sequence ID" value="CAB5217961.1"/>
    <property type="molecule type" value="Genomic_DNA"/>
</dbReference>
<gene>
    <name evidence="1" type="ORF">UFOVP201_37</name>
</gene>
<accession>A0A6J7WIZ2</accession>
<proteinExistence type="predicted"/>
<reference evidence="1" key="1">
    <citation type="submission" date="2020-05" db="EMBL/GenBank/DDBJ databases">
        <authorList>
            <person name="Chiriac C."/>
            <person name="Salcher M."/>
            <person name="Ghai R."/>
            <person name="Kavagutti S V."/>
        </authorList>
    </citation>
    <scope>NUCLEOTIDE SEQUENCE</scope>
</reference>
<organism evidence="1">
    <name type="scientific">uncultured Caudovirales phage</name>
    <dbReference type="NCBI Taxonomy" id="2100421"/>
    <lineage>
        <taxon>Viruses</taxon>
        <taxon>Duplodnaviria</taxon>
        <taxon>Heunggongvirae</taxon>
        <taxon>Uroviricota</taxon>
        <taxon>Caudoviricetes</taxon>
        <taxon>Peduoviridae</taxon>
        <taxon>Maltschvirus</taxon>
        <taxon>Maltschvirus maltsch</taxon>
    </lineage>
</organism>
<evidence type="ECO:0000313" key="1">
    <source>
        <dbReference type="EMBL" id="CAB5217961.1"/>
    </source>
</evidence>
<sequence length="43" mass="4535">MITAIISFIIGFVSGALVFRNNAAKAADAEQKGKSILDVLKGR</sequence>